<reference evidence="1" key="1">
    <citation type="submission" date="2013-08" db="EMBL/GenBank/DDBJ databases">
        <title>Two distinct conjugal transfer systems on Streptomyces plasmid pZL1.</title>
        <authorList>
            <person name="Zhao L."/>
            <person name="Zhong L."/>
            <person name="Qin Z."/>
        </authorList>
    </citation>
    <scope>NUCLEOTIDE SEQUENCE</scope>
    <source>
        <strain evidence="1">14R-10</strain>
        <plasmid evidence="1">pZL1</plasmid>
    </source>
</reference>
<gene>
    <name evidence="1" type="ORF">pZL1.28c</name>
</gene>
<accession>W0FTJ2</accession>
<evidence type="ECO:0000313" key="1">
    <source>
        <dbReference type="EMBL" id="AHF46193.1"/>
    </source>
</evidence>
<geneLocation type="plasmid" evidence="1">
    <name>pZL1</name>
</geneLocation>
<dbReference type="RefSeq" id="WP_024127919.1">
    <property type="nucleotide sequence ID" value="NC_023316.1"/>
</dbReference>
<keyword evidence="1" id="KW-0614">Plasmid</keyword>
<name>W0FTJ2_9ACTN</name>
<proteinExistence type="predicted"/>
<dbReference type="EMBL" id="KF501372">
    <property type="protein sequence ID" value="AHF46193.1"/>
    <property type="molecule type" value="Genomic_DNA"/>
</dbReference>
<sequence>MPRDRVMIPAAARWMTESGAQLAHLQQAWTTGTLAEVPIGRLWDIVRITDRLGRMTLARAAALGAPIGPVLEVPARGVVEVVVPPGTAAAWPALPWTTAAASGHLICPVPPMHRAGGRGRAPRHWLVPPVGPHLATDPDALCESVAAELLHRAIAAELLRHDTYAHPDTAAKGNAR</sequence>
<organism evidence="1">
    <name type="scientific">Streptomyces sp. 14R-10</name>
    <dbReference type="NCBI Taxonomy" id="1442159"/>
    <lineage>
        <taxon>Bacteria</taxon>
        <taxon>Bacillati</taxon>
        <taxon>Actinomycetota</taxon>
        <taxon>Actinomycetes</taxon>
        <taxon>Kitasatosporales</taxon>
        <taxon>Streptomycetaceae</taxon>
        <taxon>Streptomyces</taxon>
    </lineage>
</organism>
<dbReference type="AlphaFoldDB" id="W0FTJ2"/>
<protein>
    <submittedName>
        <fullName evidence="1">DNA primase</fullName>
    </submittedName>
</protein>